<accession>A0A3G9ITG7</accession>
<dbReference type="Gene3D" id="3.30.457.10">
    <property type="entry name" value="Copper amine oxidase-like, N-terminal domain"/>
    <property type="match status" value="1"/>
</dbReference>
<dbReference type="RefSeq" id="WP_125658551.1">
    <property type="nucleotide sequence ID" value="NZ_AP019308.1"/>
</dbReference>
<keyword evidence="3" id="KW-1185">Reference proteome</keyword>
<feature type="domain" description="Copper amine oxidase-like N-terminal" evidence="1">
    <location>
        <begin position="435"/>
        <end position="527"/>
    </location>
</feature>
<dbReference type="InterPro" id="IPR036582">
    <property type="entry name" value="Mao_N_sf"/>
</dbReference>
<dbReference type="PROSITE" id="PS51257">
    <property type="entry name" value="PROKAR_LIPOPROTEIN"/>
    <property type="match status" value="1"/>
</dbReference>
<evidence type="ECO:0000259" key="1">
    <source>
        <dbReference type="Pfam" id="PF07833"/>
    </source>
</evidence>
<organism evidence="2 3">
    <name type="scientific">Paenibacillus baekrokdamisoli</name>
    <dbReference type="NCBI Taxonomy" id="1712516"/>
    <lineage>
        <taxon>Bacteria</taxon>
        <taxon>Bacillati</taxon>
        <taxon>Bacillota</taxon>
        <taxon>Bacilli</taxon>
        <taxon>Bacillales</taxon>
        <taxon>Paenibacillaceae</taxon>
        <taxon>Paenibacillus</taxon>
    </lineage>
</organism>
<dbReference type="AlphaFoldDB" id="A0A3G9ITG7"/>
<name>A0A3G9ITG7_9BACL</name>
<sequence>MKQWRWSKRTAGLLLLAVMLVIMAGCQAMGGVDFNQMLKQAIKVTSFEGNETMEFKLLLKEDALKDIPAEEAEIMDLFSHIKLQLSSMKVAKAGQMSMNGKLELGAKSIGFSLKMNEDLAVVELEGAKSPFVLHLKEAIDPSGAVDSAASSDANLVDSGRQIVETFGGFAINNLPNPTHLSVDAGQETVGSETVTGMNIKAELSGKEIWTWIKTYLDALINDKAGLKTMLSGLFDIMQSQSGLAQSVGGESIFGSIPEEDDKADSVNEATNSLIKMLTDYRDQMKQAEKEDQASIDQIFNDQTSIKANVFVDSKLDIRKSTIEATIKPKFATTPAATSSTNDESGYGYEEMLADSPIEGIWLKLTNEMSNVNGSITPEAAVEPKQAVDTEKLQDMQGYEILRQFKSDSVAYGLLRNQAHISHQSVAFYVDEEESEPILTPAGVTLIPLRKAADRLGATLTRMPGSGTISVYDDATSTTVNLKVNSKVAVINGKTVTWSFPTTVVSGVTYVPVRDFAKALGATVAWENLDVNFNRIVISREP</sequence>
<proteinExistence type="predicted"/>
<protein>
    <recommendedName>
        <fullName evidence="1">Copper amine oxidase-like N-terminal domain-containing protein</fullName>
    </recommendedName>
</protein>
<dbReference type="SUPFAM" id="SSF55383">
    <property type="entry name" value="Copper amine oxidase, domain N"/>
    <property type="match status" value="1"/>
</dbReference>
<gene>
    <name evidence="2" type="ORF">Back11_30210</name>
</gene>
<dbReference type="OrthoDB" id="2811497at2"/>
<dbReference type="Pfam" id="PF07833">
    <property type="entry name" value="Cu_amine_oxidN1"/>
    <property type="match status" value="1"/>
</dbReference>
<dbReference type="EMBL" id="AP019308">
    <property type="protein sequence ID" value="BBH21676.1"/>
    <property type="molecule type" value="Genomic_DNA"/>
</dbReference>
<evidence type="ECO:0000313" key="3">
    <source>
        <dbReference type="Proteomes" id="UP000275368"/>
    </source>
</evidence>
<reference evidence="2 3" key="1">
    <citation type="submission" date="2018-11" db="EMBL/GenBank/DDBJ databases">
        <title>Complete genome sequence of Paenibacillus baekrokdamisoli strain KCTC 33723.</title>
        <authorList>
            <person name="Kang S.W."/>
            <person name="Lee K.C."/>
            <person name="Kim K.K."/>
            <person name="Kim J.S."/>
            <person name="Kim D.S."/>
            <person name="Ko S.H."/>
            <person name="Yang S.H."/>
            <person name="Lee J.S."/>
        </authorList>
    </citation>
    <scope>NUCLEOTIDE SEQUENCE [LARGE SCALE GENOMIC DNA]</scope>
    <source>
        <strain evidence="2 3">KCTC 33723</strain>
    </source>
</reference>
<dbReference type="InterPro" id="IPR012854">
    <property type="entry name" value="Cu_amine_oxidase-like_N"/>
</dbReference>
<evidence type="ECO:0000313" key="2">
    <source>
        <dbReference type="EMBL" id="BBH21676.1"/>
    </source>
</evidence>
<dbReference type="KEGG" id="pbk:Back11_30210"/>
<dbReference type="Proteomes" id="UP000275368">
    <property type="component" value="Chromosome"/>
</dbReference>